<keyword evidence="4" id="KW-0378">Hydrolase</keyword>
<evidence type="ECO:0000313" key="7">
    <source>
        <dbReference type="EMBL" id="SEN71309.1"/>
    </source>
</evidence>
<dbReference type="SUPFAM" id="SSF52096">
    <property type="entry name" value="ClpP/crotonase"/>
    <property type="match status" value="1"/>
</dbReference>
<dbReference type="GO" id="GO:0006515">
    <property type="term" value="P:protein quality control for misfolded or incompletely synthesized proteins"/>
    <property type="evidence" value="ECO:0007669"/>
    <property type="project" value="TreeGrafter"/>
</dbReference>
<dbReference type="GO" id="GO:0004176">
    <property type="term" value="F:ATP-dependent peptidase activity"/>
    <property type="evidence" value="ECO:0007669"/>
    <property type="project" value="InterPro"/>
</dbReference>
<organism evidence="7 8">
    <name type="scientific">Nitrosospira multiformis</name>
    <dbReference type="NCBI Taxonomy" id="1231"/>
    <lineage>
        <taxon>Bacteria</taxon>
        <taxon>Pseudomonadati</taxon>
        <taxon>Pseudomonadota</taxon>
        <taxon>Betaproteobacteria</taxon>
        <taxon>Nitrosomonadales</taxon>
        <taxon>Nitrosomonadaceae</taxon>
        <taxon>Nitrosospira</taxon>
    </lineage>
</organism>
<proteinExistence type="inferred from homology"/>
<dbReference type="InterPro" id="IPR023562">
    <property type="entry name" value="ClpP/TepA"/>
</dbReference>
<dbReference type="InterPro" id="IPR029045">
    <property type="entry name" value="ClpP/crotonase-like_dom_sf"/>
</dbReference>
<dbReference type="Pfam" id="PF00574">
    <property type="entry name" value="CLP_protease"/>
    <property type="match status" value="1"/>
</dbReference>
<evidence type="ECO:0000256" key="1">
    <source>
        <dbReference type="ARBA" id="ARBA00007039"/>
    </source>
</evidence>
<evidence type="ECO:0000256" key="5">
    <source>
        <dbReference type="ARBA" id="ARBA00022825"/>
    </source>
</evidence>
<dbReference type="Gene3D" id="3.90.226.10">
    <property type="entry name" value="2-enoyl-CoA Hydratase, Chain A, domain 1"/>
    <property type="match status" value="1"/>
</dbReference>
<evidence type="ECO:0000256" key="2">
    <source>
        <dbReference type="ARBA" id="ARBA00022490"/>
    </source>
</evidence>
<name>A0A1H8ISD4_9PROT</name>
<accession>A0A1H8ISD4</accession>
<dbReference type="GO" id="GO:0004252">
    <property type="term" value="F:serine-type endopeptidase activity"/>
    <property type="evidence" value="ECO:0007669"/>
    <property type="project" value="InterPro"/>
</dbReference>
<dbReference type="PRINTS" id="PR00127">
    <property type="entry name" value="CLPPROTEASEP"/>
</dbReference>
<reference evidence="7 8" key="1">
    <citation type="submission" date="2016-10" db="EMBL/GenBank/DDBJ databases">
        <authorList>
            <person name="de Groot N.N."/>
        </authorList>
    </citation>
    <scope>NUCLEOTIDE SEQUENCE [LARGE SCALE GENOMIC DNA]</scope>
    <source>
        <strain evidence="7 8">Nl18</strain>
    </source>
</reference>
<dbReference type="AlphaFoldDB" id="A0A1H8ISD4"/>
<keyword evidence="2" id="KW-0963">Cytoplasm</keyword>
<evidence type="ECO:0000256" key="4">
    <source>
        <dbReference type="ARBA" id="ARBA00022801"/>
    </source>
</evidence>
<dbReference type="Proteomes" id="UP000183898">
    <property type="component" value="Unassembled WGS sequence"/>
</dbReference>
<dbReference type="NCBIfam" id="NF045542">
    <property type="entry name" value="Clp_rel_HeadMat"/>
    <property type="match status" value="1"/>
</dbReference>
<keyword evidence="3 7" id="KW-0645">Protease</keyword>
<dbReference type="CDD" id="cd07016">
    <property type="entry name" value="S14_ClpP_1"/>
    <property type="match status" value="1"/>
</dbReference>
<evidence type="ECO:0000256" key="3">
    <source>
        <dbReference type="ARBA" id="ARBA00022670"/>
    </source>
</evidence>
<comment type="similarity">
    <text evidence="1 6">Belongs to the peptidase S14 family.</text>
</comment>
<gene>
    <name evidence="7" type="ORF">SAMN05216404_106164</name>
</gene>
<keyword evidence="5" id="KW-0720">Serine protease</keyword>
<dbReference type="InterPro" id="IPR001907">
    <property type="entry name" value="ClpP"/>
</dbReference>
<protein>
    <recommendedName>
        <fullName evidence="6">ATP-dependent Clp protease proteolytic subunit</fullName>
    </recommendedName>
</protein>
<dbReference type="GO" id="GO:0051117">
    <property type="term" value="F:ATPase binding"/>
    <property type="evidence" value="ECO:0007669"/>
    <property type="project" value="TreeGrafter"/>
</dbReference>
<evidence type="ECO:0000256" key="6">
    <source>
        <dbReference type="RuleBase" id="RU003567"/>
    </source>
</evidence>
<dbReference type="RefSeq" id="WP_074746329.1">
    <property type="nucleotide sequence ID" value="NZ_FOCT01000006.1"/>
</dbReference>
<dbReference type="PANTHER" id="PTHR10381">
    <property type="entry name" value="ATP-DEPENDENT CLP PROTEASE PROTEOLYTIC SUBUNIT"/>
    <property type="match status" value="1"/>
</dbReference>
<evidence type="ECO:0000313" key="8">
    <source>
        <dbReference type="Proteomes" id="UP000183898"/>
    </source>
</evidence>
<dbReference type="PANTHER" id="PTHR10381:SF70">
    <property type="entry name" value="ATP-DEPENDENT CLP PROTEASE PROTEOLYTIC SUBUNIT"/>
    <property type="match status" value="1"/>
</dbReference>
<dbReference type="EMBL" id="FOCT01000006">
    <property type="protein sequence ID" value="SEN71309.1"/>
    <property type="molecule type" value="Genomic_DNA"/>
</dbReference>
<dbReference type="GO" id="GO:0009368">
    <property type="term" value="C:endopeptidase Clp complex"/>
    <property type="evidence" value="ECO:0007669"/>
    <property type="project" value="TreeGrafter"/>
</dbReference>
<sequence>MNKVFFAKKSGKRGEIYIYEDIGEGWFGGLTAKAFSDTMREIGDVSALDIYINSPGGSVFDGVAIYNQIKRFNGEKIIHIDGIAASIASVIAMAGDEIRIAANGMIMIHDPWGMAIGTAEEMRKTADSLDKIRDTITGTYVAKTGHDAKKVTDWMAAETWMNADEAVELGFADKITEEKTVKAEFTLLSKFNKVPEQLRKQSKASGALIARMEMRSKQIRGASTGK</sequence>